<proteinExistence type="predicted"/>
<feature type="coiled-coil region" evidence="1">
    <location>
        <begin position="127"/>
        <end position="154"/>
    </location>
</feature>
<dbReference type="EMBL" id="JAJSOF020000001">
    <property type="protein sequence ID" value="KAJ4451560.1"/>
    <property type="molecule type" value="Genomic_DNA"/>
</dbReference>
<name>A0ABQ8U2P0_PERAM</name>
<comment type="caution">
    <text evidence="2">The sequence shown here is derived from an EMBL/GenBank/DDBJ whole genome shotgun (WGS) entry which is preliminary data.</text>
</comment>
<evidence type="ECO:0000256" key="1">
    <source>
        <dbReference type="SAM" id="Coils"/>
    </source>
</evidence>
<protein>
    <submittedName>
        <fullName evidence="2">Uncharacterized protein</fullName>
    </submittedName>
</protein>
<dbReference type="Proteomes" id="UP001148838">
    <property type="component" value="Unassembled WGS sequence"/>
</dbReference>
<evidence type="ECO:0000313" key="3">
    <source>
        <dbReference type="Proteomes" id="UP001148838"/>
    </source>
</evidence>
<sequence>MCKVAQVLEGVPVGETDGVCVCDIPLFKYARLTSCDVERSFSQYKSLFRDNRQAFVMENLLFTAILGEILTTPLLDSSTLLVARIQKARSNECITKNIFRKCDGGDNDAADDNYNADDEDNDDAYDHEDDNAAYEEEEEEIKIKENNIMLLLLMMMTMMTEEIYYNILRDHFRTNEAFV</sequence>
<evidence type="ECO:0000313" key="2">
    <source>
        <dbReference type="EMBL" id="KAJ4451560.1"/>
    </source>
</evidence>
<keyword evidence="1" id="KW-0175">Coiled coil</keyword>
<keyword evidence="3" id="KW-1185">Reference proteome</keyword>
<gene>
    <name evidence="2" type="ORF">ANN_03029</name>
</gene>
<accession>A0ABQ8U2P0</accession>
<reference evidence="2 3" key="1">
    <citation type="journal article" date="2022" name="Allergy">
        <title>Genome assembly and annotation of Periplaneta americana reveal a comprehensive cockroach allergen profile.</title>
        <authorList>
            <person name="Wang L."/>
            <person name="Xiong Q."/>
            <person name="Saelim N."/>
            <person name="Wang L."/>
            <person name="Nong W."/>
            <person name="Wan A.T."/>
            <person name="Shi M."/>
            <person name="Liu X."/>
            <person name="Cao Q."/>
            <person name="Hui J.H.L."/>
            <person name="Sookrung N."/>
            <person name="Leung T.F."/>
            <person name="Tungtrongchitr A."/>
            <person name="Tsui S.K.W."/>
        </authorList>
    </citation>
    <scope>NUCLEOTIDE SEQUENCE [LARGE SCALE GENOMIC DNA]</scope>
    <source>
        <strain evidence="2">PWHHKU_190912</strain>
    </source>
</reference>
<organism evidence="2 3">
    <name type="scientific">Periplaneta americana</name>
    <name type="common">American cockroach</name>
    <name type="synonym">Blatta americana</name>
    <dbReference type="NCBI Taxonomy" id="6978"/>
    <lineage>
        <taxon>Eukaryota</taxon>
        <taxon>Metazoa</taxon>
        <taxon>Ecdysozoa</taxon>
        <taxon>Arthropoda</taxon>
        <taxon>Hexapoda</taxon>
        <taxon>Insecta</taxon>
        <taxon>Pterygota</taxon>
        <taxon>Neoptera</taxon>
        <taxon>Polyneoptera</taxon>
        <taxon>Dictyoptera</taxon>
        <taxon>Blattodea</taxon>
        <taxon>Blattoidea</taxon>
        <taxon>Blattidae</taxon>
        <taxon>Blattinae</taxon>
        <taxon>Periplaneta</taxon>
    </lineage>
</organism>